<proteinExistence type="predicted"/>
<dbReference type="Proteomes" id="UP000294894">
    <property type="component" value="Chromosome"/>
</dbReference>
<name>A0A4P7GL83_9ACTN</name>
<organism evidence="2 3">
    <name type="scientific">Nocardioides euryhalodurans</name>
    <dbReference type="NCBI Taxonomy" id="2518370"/>
    <lineage>
        <taxon>Bacteria</taxon>
        <taxon>Bacillati</taxon>
        <taxon>Actinomycetota</taxon>
        <taxon>Actinomycetes</taxon>
        <taxon>Propionibacteriales</taxon>
        <taxon>Nocardioidaceae</taxon>
        <taxon>Nocardioides</taxon>
    </lineage>
</organism>
<dbReference type="Pfam" id="PF09656">
    <property type="entry name" value="PGPGW"/>
    <property type="match status" value="1"/>
</dbReference>
<evidence type="ECO:0000256" key="1">
    <source>
        <dbReference type="SAM" id="Phobius"/>
    </source>
</evidence>
<evidence type="ECO:0000313" key="3">
    <source>
        <dbReference type="Proteomes" id="UP000294894"/>
    </source>
</evidence>
<feature type="transmembrane region" description="Helical" evidence="1">
    <location>
        <begin position="106"/>
        <end position="130"/>
    </location>
</feature>
<dbReference type="InterPro" id="IPR019099">
    <property type="entry name" value="Uncharacterised_PGPGW_TM"/>
</dbReference>
<keyword evidence="1" id="KW-1133">Transmembrane helix</keyword>
<sequence>MTVPRHASLVASLRAHLETLGEWARRGPVRALVTKLVLSVAGVGVFVVGIAMLVLPGPGLVVMAAGLGLLAAEWEWARRVVRTVSDGVRRARQALLPEGSSPRRKAAAGVLAGAFLVGGFLATTATTALLGAQTIL</sequence>
<dbReference type="AlphaFoldDB" id="A0A4P7GL83"/>
<keyword evidence="1" id="KW-0472">Membrane</keyword>
<dbReference type="RefSeq" id="WP_135077687.1">
    <property type="nucleotide sequence ID" value="NZ_CP038267.1"/>
</dbReference>
<protein>
    <recommendedName>
        <fullName evidence="4">TIGR02611 family protein</fullName>
    </recommendedName>
</protein>
<reference evidence="2 3" key="1">
    <citation type="submission" date="2019-03" db="EMBL/GenBank/DDBJ databases">
        <title>Three New Species of Nocardioides, Nocardioides euryhalodurans sp. nov., Nocardioides seonyuensis sp. nov. and Nocardioides eburneoflavus sp. nov., Iolated from Soil.</title>
        <authorList>
            <person name="Roh S.G."/>
            <person name="Lee C."/>
            <person name="Kim M.-K."/>
            <person name="Kim S.B."/>
        </authorList>
    </citation>
    <scope>NUCLEOTIDE SEQUENCE [LARGE SCALE GENOMIC DNA]</scope>
    <source>
        <strain evidence="2 3">MMS17-SY117</strain>
    </source>
</reference>
<accession>A0A4P7GL83</accession>
<keyword evidence="1" id="KW-0812">Transmembrane</keyword>
<dbReference type="EMBL" id="CP038267">
    <property type="protein sequence ID" value="QBR92855.1"/>
    <property type="molecule type" value="Genomic_DNA"/>
</dbReference>
<evidence type="ECO:0008006" key="4">
    <source>
        <dbReference type="Google" id="ProtNLM"/>
    </source>
</evidence>
<feature type="transmembrane region" description="Helical" evidence="1">
    <location>
        <begin position="32"/>
        <end position="54"/>
    </location>
</feature>
<gene>
    <name evidence="2" type="ORF">EXE57_11635</name>
</gene>
<evidence type="ECO:0000313" key="2">
    <source>
        <dbReference type="EMBL" id="QBR92855.1"/>
    </source>
</evidence>
<dbReference type="KEGG" id="noy:EXE57_11635"/>
<keyword evidence="3" id="KW-1185">Reference proteome</keyword>